<feature type="transmembrane region" description="Helical" evidence="2">
    <location>
        <begin position="53"/>
        <end position="80"/>
    </location>
</feature>
<reference evidence="3 4" key="1">
    <citation type="submission" date="2020-08" db="EMBL/GenBank/DDBJ databases">
        <title>Genomic Encyclopedia of Type Strains, Phase III (KMG-III): the genomes of soil and plant-associated and newly described type strains.</title>
        <authorList>
            <person name="Whitman W."/>
        </authorList>
    </citation>
    <scope>NUCLEOTIDE SEQUENCE [LARGE SCALE GENOMIC DNA]</scope>
    <source>
        <strain evidence="3 4">CECT 3302</strain>
    </source>
</reference>
<evidence type="ECO:0000313" key="4">
    <source>
        <dbReference type="Proteomes" id="UP000577707"/>
    </source>
</evidence>
<evidence type="ECO:0000313" key="3">
    <source>
        <dbReference type="EMBL" id="MBB3090845.1"/>
    </source>
</evidence>
<keyword evidence="4" id="KW-1185">Reference proteome</keyword>
<gene>
    <name evidence="3" type="ORF">FHS12_003807</name>
</gene>
<name>A0A7W5A7H6_9ACTN</name>
<accession>A0A7W5A7H6</accession>
<keyword evidence="2" id="KW-1133">Transmembrane helix</keyword>
<dbReference type="Pfam" id="PF06210">
    <property type="entry name" value="DUF1003"/>
    <property type="match status" value="1"/>
</dbReference>
<dbReference type="EMBL" id="JACHXG010000008">
    <property type="protein sequence ID" value="MBB3090845.1"/>
    <property type="molecule type" value="Genomic_DNA"/>
</dbReference>
<comment type="caution">
    <text evidence="3">The sequence shown here is derived from an EMBL/GenBank/DDBJ whole genome shotgun (WGS) entry which is preliminary data.</text>
</comment>
<protein>
    <submittedName>
        <fullName evidence="3">Putative membrane protein</fullName>
    </submittedName>
</protein>
<dbReference type="InterPro" id="IPR010406">
    <property type="entry name" value="DUF1003"/>
</dbReference>
<feature type="transmembrane region" description="Helical" evidence="2">
    <location>
        <begin position="92"/>
        <end position="115"/>
    </location>
</feature>
<keyword evidence="2" id="KW-0472">Membrane</keyword>
<dbReference type="RefSeq" id="WP_183548269.1">
    <property type="nucleotide sequence ID" value="NZ_BMQT01000010.1"/>
</dbReference>
<organism evidence="3 4">
    <name type="scientific">Nocardioides albus</name>
    <dbReference type="NCBI Taxonomy" id="1841"/>
    <lineage>
        <taxon>Bacteria</taxon>
        <taxon>Bacillati</taxon>
        <taxon>Actinomycetota</taxon>
        <taxon>Actinomycetes</taxon>
        <taxon>Propionibacteriales</taxon>
        <taxon>Nocardioidaceae</taxon>
        <taxon>Nocardioides</taxon>
    </lineage>
</organism>
<feature type="region of interest" description="Disordered" evidence="1">
    <location>
        <begin position="1"/>
        <end position="25"/>
    </location>
</feature>
<dbReference type="AlphaFoldDB" id="A0A7W5A7H6"/>
<sequence length="160" mass="16603">MTSSMPKTSGSTSPGETAGSGPRDETAAVQICPHCGHGLSTFDEPAPNRAERLAVSIAAGIATWWFLAGVLALIAGWLAVNLLAEPFQPHPATMLSGLGAILATVAALEGPLILLTQRRAAARDRARAREALRVAASTEADLHAIRHALRNLEAPTGSEP</sequence>
<evidence type="ECO:0000256" key="2">
    <source>
        <dbReference type="SAM" id="Phobius"/>
    </source>
</evidence>
<evidence type="ECO:0000256" key="1">
    <source>
        <dbReference type="SAM" id="MobiDB-lite"/>
    </source>
</evidence>
<proteinExistence type="predicted"/>
<dbReference type="Proteomes" id="UP000577707">
    <property type="component" value="Unassembled WGS sequence"/>
</dbReference>
<feature type="compositionally biased region" description="Polar residues" evidence="1">
    <location>
        <begin position="1"/>
        <end position="15"/>
    </location>
</feature>
<keyword evidence="2" id="KW-0812">Transmembrane</keyword>